<dbReference type="NCBIfam" id="TIGR00973">
    <property type="entry name" value="leuA_bact"/>
    <property type="match status" value="1"/>
</dbReference>
<keyword evidence="8" id="KW-0479">Metal-binding</keyword>
<dbReference type="UniPathway" id="UPA00048">
    <property type="reaction ID" value="UER00070"/>
</dbReference>
<evidence type="ECO:0000313" key="12">
    <source>
        <dbReference type="Proteomes" id="UP000036987"/>
    </source>
</evidence>
<organism evidence="11 12">
    <name type="scientific">Zostera marina</name>
    <name type="common">Eelgrass</name>
    <dbReference type="NCBI Taxonomy" id="29655"/>
    <lineage>
        <taxon>Eukaryota</taxon>
        <taxon>Viridiplantae</taxon>
        <taxon>Streptophyta</taxon>
        <taxon>Embryophyta</taxon>
        <taxon>Tracheophyta</taxon>
        <taxon>Spermatophyta</taxon>
        <taxon>Magnoliopsida</taxon>
        <taxon>Liliopsida</taxon>
        <taxon>Zosteraceae</taxon>
        <taxon>Zostera</taxon>
    </lineage>
</organism>
<evidence type="ECO:0000256" key="6">
    <source>
        <dbReference type="ARBA" id="ARBA00022605"/>
    </source>
</evidence>
<evidence type="ECO:0000256" key="9">
    <source>
        <dbReference type="ARBA" id="ARBA00023304"/>
    </source>
</evidence>
<dbReference type="OrthoDB" id="2015253at2759"/>
<evidence type="ECO:0000256" key="5">
    <source>
        <dbReference type="ARBA" id="ARBA00022430"/>
    </source>
</evidence>
<evidence type="ECO:0000313" key="11">
    <source>
        <dbReference type="EMBL" id="KMZ62699.1"/>
    </source>
</evidence>
<evidence type="ECO:0000256" key="8">
    <source>
        <dbReference type="ARBA" id="ARBA00022723"/>
    </source>
</evidence>
<dbReference type="Proteomes" id="UP000036987">
    <property type="component" value="Unassembled WGS sequence"/>
</dbReference>
<keyword evidence="12" id="KW-1185">Reference proteome</keyword>
<comment type="pathway">
    <text evidence="2">Amino-acid biosynthesis; L-leucine biosynthesis; L-leucine from 3-methyl-2-oxobutanoate: step 1/4.</text>
</comment>
<comment type="caution">
    <text evidence="11">The sequence shown here is derived from an EMBL/GenBank/DDBJ whole genome shotgun (WGS) entry which is preliminary data.</text>
</comment>
<keyword evidence="7" id="KW-0808">Transferase</keyword>
<dbReference type="InterPro" id="IPR000891">
    <property type="entry name" value="PYR_CT"/>
</dbReference>
<keyword evidence="6" id="KW-0028">Amino-acid biosynthesis</keyword>
<dbReference type="InterPro" id="IPR013709">
    <property type="entry name" value="2-isopropylmalate_synth_dimer"/>
</dbReference>
<dbReference type="SUPFAM" id="SSF110921">
    <property type="entry name" value="2-isopropylmalate synthase LeuA, allosteric (dimerisation) domain"/>
    <property type="match status" value="1"/>
</dbReference>
<gene>
    <name evidence="11" type="ORF">ZOSMA_44G00990</name>
</gene>
<dbReference type="Pfam" id="PF22617">
    <property type="entry name" value="HCS_D2"/>
    <property type="match status" value="1"/>
</dbReference>
<dbReference type="CDD" id="cd07940">
    <property type="entry name" value="DRE_TIM_IPMS"/>
    <property type="match status" value="1"/>
</dbReference>
<evidence type="ECO:0000259" key="10">
    <source>
        <dbReference type="PROSITE" id="PS50991"/>
    </source>
</evidence>
<sequence length="600" mass="64822">MIATPAAISSSSSLHLLPIRISNPTFSIFLRSKHSSSHLFRCLCSNSFSRPSYTPSRISDPSYVRIFDTTLRDGEQSPGATMTSQEKIAIARQLSRLGVDIIEAGFPASSPDDLDAVRSIALDVGKVSVGEDGHIPVICGLARCDKRDIDMAWEAVRHAKWPRVHTFIATSEIHMEHKLRKTKEEVVRIATDMVAYARSLGCSDVEFSPEDAGRSDRKFLYHILEEVIKAGATTVNIPDTVGYNFPSEFGSLIADIKANTRGIENVIISTHCQNDLGLASANTLAGSNAGARQLEVTVNGIGERAGNASLEEVVMAIKCRKDLIGGLHTGVNAKHIVMTSKMVAEYSGLHVQPHKAIVGANAFAHESGIHQDGMLKFKGTYEIIAPEDIGLIRANDSGIVLGKLSGRHALKTQLSELGYNVKGKELDDVFKRFKEIAEKKKHISDEDIEALIVDEIFQPQVVWSLVDLQVTCGTLGLSTATVKLVDIDGEEKIACSIGTGPVDAAYKAVDKIVHVPVTLVEYTMTGVTEGIDAIASTRVAIRGEKDIHTSTHAFTGKTVNRTFSGNGAGLDITVSSIRAYINALNKLLGFQNLSKTSHLG</sequence>
<dbReference type="GO" id="GO:0009507">
    <property type="term" value="C:chloroplast"/>
    <property type="evidence" value="ECO:0000318"/>
    <property type="project" value="GO_Central"/>
</dbReference>
<dbReference type="SMART" id="SM00917">
    <property type="entry name" value="LeuA_dimer"/>
    <property type="match status" value="1"/>
</dbReference>
<dbReference type="STRING" id="29655.A0A0K9P152"/>
<dbReference type="InterPro" id="IPR050073">
    <property type="entry name" value="2-IPM_HCS-like"/>
</dbReference>
<evidence type="ECO:0000256" key="1">
    <source>
        <dbReference type="ARBA" id="ARBA00000064"/>
    </source>
</evidence>
<dbReference type="PANTHER" id="PTHR10277:SF9">
    <property type="entry name" value="2-ISOPROPYLMALATE SYNTHASE 1, CHLOROPLASTIC-RELATED"/>
    <property type="match status" value="1"/>
</dbReference>
<keyword evidence="9" id="KW-0100">Branched-chain amino acid biosynthesis</keyword>
<dbReference type="PROSITE" id="PS50991">
    <property type="entry name" value="PYR_CT"/>
    <property type="match status" value="1"/>
</dbReference>
<dbReference type="InterPro" id="IPR013785">
    <property type="entry name" value="Aldolase_TIM"/>
</dbReference>
<evidence type="ECO:0000256" key="3">
    <source>
        <dbReference type="ARBA" id="ARBA00009396"/>
    </source>
</evidence>
<feature type="domain" description="Pyruvate carboxyltransferase" evidence="10">
    <location>
        <begin position="64"/>
        <end position="337"/>
    </location>
</feature>
<dbReference type="FunFam" id="1.10.238.260:FF:000003">
    <property type="entry name" value="2-isopropylmalate synthase 1 chloroplastic"/>
    <property type="match status" value="1"/>
</dbReference>
<dbReference type="PANTHER" id="PTHR10277">
    <property type="entry name" value="HOMOCITRATE SYNTHASE-RELATED"/>
    <property type="match status" value="1"/>
</dbReference>
<dbReference type="Gene3D" id="3.30.160.270">
    <property type="match status" value="1"/>
</dbReference>
<name>A0A0K9P152_ZOSMR</name>
<evidence type="ECO:0000256" key="4">
    <source>
        <dbReference type="ARBA" id="ARBA00012973"/>
    </source>
</evidence>
<dbReference type="GO" id="GO:0003852">
    <property type="term" value="F:2-isopropylmalate synthase activity"/>
    <property type="evidence" value="ECO:0000318"/>
    <property type="project" value="GO_Central"/>
</dbReference>
<dbReference type="GO" id="GO:0046872">
    <property type="term" value="F:metal ion binding"/>
    <property type="evidence" value="ECO:0007669"/>
    <property type="project" value="UniProtKB-KW"/>
</dbReference>
<keyword evidence="5" id="KW-0432">Leucine biosynthesis</keyword>
<dbReference type="NCBIfam" id="NF002086">
    <property type="entry name" value="PRK00915.1-3"/>
    <property type="match status" value="1"/>
</dbReference>
<comment type="catalytic activity">
    <reaction evidence="1">
        <text>3-methyl-2-oxobutanoate + acetyl-CoA + H2O = (2S)-2-isopropylmalate + CoA + H(+)</text>
        <dbReference type="Rhea" id="RHEA:21524"/>
        <dbReference type="ChEBI" id="CHEBI:1178"/>
        <dbReference type="ChEBI" id="CHEBI:11851"/>
        <dbReference type="ChEBI" id="CHEBI:15377"/>
        <dbReference type="ChEBI" id="CHEBI:15378"/>
        <dbReference type="ChEBI" id="CHEBI:57287"/>
        <dbReference type="ChEBI" id="CHEBI:57288"/>
        <dbReference type="EC" id="2.3.3.13"/>
    </reaction>
</comment>
<dbReference type="Gene3D" id="1.10.238.260">
    <property type="match status" value="1"/>
</dbReference>
<dbReference type="Pfam" id="PF00682">
    <property type="entry name" value="HMGL-like"/>
    <property type="match status" value="1"/>
</dbReference>
<dbReference type="Gene3D" id="3.20.20.70">
    <property type="entry name" value="Aldolase class I"/>
    <property type="match status" value="1"/>
</dbReference>
<dbReference type="PROSITE" id="PS00815">
    <property type="entry name" value="AIPM_HOMOCIT_SYNTH_1"/>
    <property type="match status" value="1"/>
</dbReference>
<accession>A0A0K9P152</accession>
<evidence type="ECO:0000256" key="2">
    <source>
        <dbReference type="ARBA" id="ARBA00004689"/>
    </source>
</evidence>
<dbReference type="InterPro" id="IPR002034">
    <property type="entry name" value="AIPM/Hcit_synth_CS"/>
</dbReference>
<dbReference type="InterPro" id="IPR036230">
    <property type="entry name" value="LeuA_allosteric_dom_sf"/>
</dbReference>
<dbReference type="OMA" id="NTMRMLV"/>
<dbReference type="FunFam" id="3.20.20.70:FF:000010">
    <property type="entry name" value="2-isopropylmalate synthase"/>
    <property type="match status" value="1"/>
</dbReference>
<dbReference type="Pfam" id="PF08502">
    <property type="entry name" value="LeuA_dimer"/>
    <property type="match status" value="1"/>
</dbReference>
<dbReference type="InterPro" id="IPR054691">
    <property type="entry name" value="LeuA/HCS_post-cat"/>
</dbReference>
<dbReference type="FunFam" id="3.30.160.270:FF:000004">
    <property type="entry name" value="2-isopropylmalate synthase B"/>
    <property type="match status" value="1"/>
</dbReference>
<proteinExistence type="inferred from homology"/>
<protein>
    <recommendedName>
        <fullName evidence="4">2-isopropylmalate synthase</fullName>
        <ecNumber evidence="4">2.3.3.13</ecNumber>
    </recommendedName>
</protein>
<dbReference type="HAMAP" id="MF_01025">
    <property type="entry name" value="LeuA_type1"/>
    <property type="match status" value="1"/>
</dbReference>
<dbReference type="InterPro" id="IPR005671">
    <property type="entry name" value="LeuA_bact_synth"/>
</dbReference>
<dbReference type="SUPFAM" id="SSF51569">
    <property type="entry name" value="Aldolase"/>
    <property type="match status" value="1"/>
</dbReference>
<reference evidence="12" key="1">
    <citation type="journal article" date="2016" name="Nature">
        <title>The genome of the seagrass Zostera marina reveals angiosperm adaptation to the sea.</title>
        <authorList>
            <person name="Olsen J.L."/>
            <person name="Rouze P."/>
            <person name="Verhelst B."/>
            <person name="Lin Y.-C."/>
            <person name="Bayer T."/>
            <person name="Collen J."/>
            <person name="Dattolo E."/>
            <person name="De Paoli E."/>
            <person name="Dittami S."/>
            <person name="Maumus F."/>
            <person name="Michel G."/>
            <person name="Kersting A."/>
            <person name="Lauritano C."/>
            <person name="Lohaus R."/>
            <person name="Toepel M."/>
            <person name="Tonon T."/>
            <person name="Vanneste K."/>
            <person name="Amirebrahimi M."/>
            <person name="Brakel J."/>
            <person name="Bostroem C."/>
            <person name="Chovatia M."/>
            <person name="Grimwood J."/>
            <person name="Jenkins J.W."/>
            <person name="Jueterbock A."/>
            <person name="Mraz A."/>
            <person name="Stam W.T."/>
            <person name="Tice H."/>
            <person name="Bornberg-Bauer E."/>
            <person name="Green P.J."/>
            <person name="Pearson G.A."/>
            <person name="Procaccini G."/>
            <person name="Duarte C.M."/>
            <person name="Schmutz J."/>
            <person name="Reusch T.B.H."/>
            <person name="Van de Peer Y."/>
        </authorList>
    </citation>
    <scope>NUCLEOTIDE SEQUENCE [LARGE SCALE GENOMIC DNA]</scope>
    <source>
        <strain evidence="12">cv. Finnish</strain>
    </source>
</reference>
<evidence type="ECO:0000256" key="7">
    <source>
        <dbReference type="ARBA" id="ARBA00022679"/>
    </source>
</evidence>
<comment type="similarity">
    <text evidence="3">Belongs to the alpha-IPM synthase/homocitrate synthase family. LeuA type 1 subfamily.</text>
</comment>
<dbReference type="GO" id="GO:0009098">
    <property type="term" value="P:L-leucine biosynthetic process"/>
    <property type="evidence" value="ECO:0000318"/>
    <property type="project" value="GO_Central"/>
</dbReference>
<dbReference type="EMBL" id="LFYR01001330">
    <property type="protein sequence ID" value="KMZ62699.1"/>
    <property type="molecule type" value="Genomic_DNA"/>
</dbReference>
<dbReference type="AlphaFoldDB" id="A0A0K9P152"/>
<dbReference type="EC" id="2.3.3.13" evidence="4"/>